<dbReference type="PROSITE" id="PS50043">
    <property type="entry name" value="HTH_LUXR_2"/>
    <property type="match status" value="1"/>
</dbReference>
<dbReference type="SMART" id="SM00421">
    <property type="entry name" value="HTH_LUXR"/>
    <property type="match status" value="1"/>
</dbReference>
<sequence>MTVRPNVPQIAVITTHRSLPPAIKRHFKKSPQTITVHFLNLKSKDVAFSIDDLPEELNDSMIIWAIEPGESALVNSILKDYEASIISSNKDTLCEELDNAVTYHPYLALTFQKPILKYVQKHGRKGEENEGAPSFTQKPFSTFNQTEKEIVYYLFNGYKTEEIANKACISVHTVNNNISRIKKKLRVKNKIEIVKRVVEVNRASV</sequence>
<evidence type="ECO:0000259" key="3">
    <source>
        <dbReference type="PROSITE" id="PS50043"/>
    </source>
</evidence>
<feature type="domain" description="HTH luxR-type" evidence="3">
    <location>
        <begin position="136"/>
        <end position="201"/>
    </location>
</feature>
<evidence type="ECO:0000313" key="4">
    <source>
        <dbReference type="EMBL" id="XDI35167.1"/>
    </source>
</evidence>
<dbReference type="AlphaFoldDB" id="A0AB39BMX1"/>
<dbReference type="InterPro" id="IPR036388">
    <property type="entry name" value="WH-like_DNA-bd_sf"/>
</dbReference>
<gene>
    <name evidence="4" type="ORF">AB3N04_00140</name>
</gene>
<accession>A0AB39BMX1</accession>
<keyword evidence="1" id="KW-0805">Transcription regulation</keyword>
<dbReference type="Gene3D" id="1.10.10.10">
    <property type="entry name" value="Winged helix-like DNA-binding domain superfamily/Winged helix DNA-binding domain"/>
    <property type="match status" value="1"/>
</dbReference>
<dbReference type="InterPro" id="IPR000792">
    <property type="entry name" value="Tscrpt_reg_LuxR_C"/>
</dbReference>
<dbReference type="PRINTS" id="PR00038">
    <property type="entry name" value="HTHLUXR"/>
</dbReference>
<dbReference type="RefSeq" id="WP_368502783.1">
    <property type="nucleotide sequence ID" value="NZ_CP162550.1"/>
</dbReference>
<dbReference type="CDD" id="cd06170">
    <property type="entry name" value="LuxR_C_like"/>
    <property type="match status" value="1"/>
</dbReference>
<dbReference type="GO" id="GO:0006355">
    <property type="term" value="P:regulation of DNA-templated transcription"/>
    <property type="evidence" value="ECO:0007669"/>
    <property type="project" value="InterPro"/>
</dbReference>
<dbReference type="EMBL" id="CP162550">
    <property type="protein sequence ID" value="XDI35167.1"/>
    <property type="molecule type" value="Genomic_DNA"/>
</dbReference>
<keyword evidence="2" id="KW-0804">Transcription</keyword>
<evidence type="ECO:0000256" key="1">
    <source>
        <dbReference type="ARBA" id="ARBA00023015"/>
    </source>
</evidence>
<evidence type="ECO:0000256" key="2">
    <source>
        <dbReference type="ARBA" id="ARBA00023163"/>
    </source>
</evidence>
<geneLocation type="plasmid" evidence="4">
    <name>unnamed</name>
</geneLocation>
<dbReference type="Pfam" id="PF00196">
    <property type="entry name" value="GerE"/>
    <property type="match status" value="1"/>
</dbReference>
<dbReference type="GO" id="GO:0003677">
    <property type="term" value="F:DNA binding"/>
    <property type="evidence" value="ECO:0007669"/>
    <property type="project" value="InterPro"/>
</dbReference>
<proteinExistence type="predicted"/>
<protein>
    <submittedName>
        <fullName evidence="4">Response regulator transcription factor</fullName>
    </submittedName>
</protein>
<dbReference type="SUPFAM" id="SSF46894">
    <property type="entry name" value="C-terminal effector domain of the bipartite response regulators"/>
    <property type="match status" value="1"/>
</dbReference>
<dbReference type="InterPro" id="IPR016032">
    <property type="entry name" value="Sig_transdc_resp-reg_C-effctor"/>
</dbReference>
<reference evidence="4" key="1">
    <citation type="submission" date="2024-07" db="EMBL/GenBank/DDBJ databases">
        <title>Identification and characteristics of an arsenic-resistant bacterial isolate, which belongs to a novel species.</title>
        <authorList>
            <person name="Juszczyk A."/>
            <person name="Kowalczyk A."/>
            <person name="Was K."/>
            <person name="Kosowicz W."/>
            <person name="Budzyn A."/>
            <person name="Latowski D."/>
        </authorList>
    </citation>
    <scope>NUCLEOTIDE SEQUENCE</scope>
    <source>
        <strain evidence="4">As8PL</strain>
        <plasmid evidence="4">unnamed</plasmid>
    </source>
</reference>
<name>A0AB39BMX1_9BACI</name>
<keyword evidence="4" id="KW-0614">Plasmid</keyword>
<organism evidence="4">
    <name type="scientific">Alkalihalophilus sp. As8PL</name>
    <dbReference type="NCBI Taxonomy" id="3237103"/>
    <lineage>
        <taxon>Bacteria</taxon>
        <taxon>Bacillati</taxon>
        <taxon>Bacillota</taxon>
        <taxon>Bacilli</taxon>
        <taxon>Bacillales</taxon>
        <taxon>Bacillaceae</taxon>
        <taxon>Alkalihalophilus</taxon>
    </lineage>
</organism>